<dbReference type="Pfam" id="PF14111">
    <property type="entry name" value="DUF4283"/>
    <property type="match status" value="1"/>
</dbReference>
<evidence type="ECO:0000259" key="2">
    <source>
        <dbReference type="Pfam" id="PF14392"/>
    </source>
</evidence>
<dbReference type="EMBL" id="JAKUCV010002243">
    <property type="protein sequence ID" value="KAJ4843405.1"/>
    <property type="molecule type" value="Genomic_DNA"/>
</dbReference>
<dbReference type="InterPro" id="IPR025558">
    <property type="entry name" value="DUF4283"/>
</dbReference>
<dbReference type="InterPro" id="IPR040256">
    <property type="entry name" value="At4g02000-like"/>
</dbReference>
<feature type="domain" description="Zinc knuckle CX2CX4HX4C" evidence="2">
    <location>
        <begin position="172"/>
        <end position="220"/>
    </location>
</feature>
<accession>A0A9Q0JJV5</accession>
<dbReference type="PANTHER" id="PTHR31286">
    <property type="entry name" value="GLYCINE-RICH CELL WALL STRUCTURAL PROTEIN 1.8-LIKE"/>
    <property type="match status" value="1"/>
</dbReference>
<proteinExistence type="predicted"/>
<reference evidence="3" key="2">
    <citation type="journal article" date="2023" name="Plants (Basel)">
        <title>Annotation of the Turnera subulata (Passifloraceae) Draft Genome Reveals the S-Locus Evolved after the Divergence of Turneroideae from Passifloroideae in a Stepwise Manner.</title>
        <authorList>
            <person name="Henning P.M."/>
            <person name="Roalson E.H."/>
            <person name="Mir W."/>
            <person name="McCubbin A.G."/>
            <person name="Shore J.S."/>
        </authorList>
    </citation>
    <scope>NUCLEOTIDE SEQUENCE</scope>
    <source>
        <strain evidence="3">F60SS</strain>
    </source>
</reference>
<dbReference type="AlphaFoldDB" id="A0A9Q0JJV5"/>
<protein>
    <recommendedName>
        <fullName evidence="5">DUF4283 domain-containing protein</fullName>
    </recommendedName>
</protein>
<dbReference type="OrthoDB" id="1939268at2759"/>
<sequence>MEQGESSNPTQGGYKKKSLKLARNKEQGQAFSELVLVGRLVAFKPMSAYLVKSFVERIWSVRHALEVKELKPGVFLFSFQNNGERDRALRGKQWIVNGCLLILKAWDPSVPVEFVDLSKAEFWVKVSGLPPDQLSRENAVAIGSMLGEVLEVDLMLSNGVCRSDILKVKVSLDADAPLCAGFNIELEDGGAGWVELSYEKLPDHYFACGRMCHMMKVCPFDGKDGISKTVVRFGHKLRAEADFHKRRARDWEAVSAHRSEKGESSGGGRWAESDKMVARYVESRERVRRQKEISGGRDADPYFYKSRLGRCSQCDCLCGWTVKRLRWD</sequence>
<gene>
    <name evidence="3" type="ORF">Tsubulata_013315</name>
</gene>
<dbReference type="Proteomes" id="UP001141552">
    <property type="component" value="Unassembled WGS sequence"/>
</dbReference>
<reference evidence="3" key="1">
    <citation type="submission" date="2022-02" db="EMBL/GenBank/DDBJ databases">
        <authorList>
            <person name="Henning P.M."/>
            <person name="McCubbin A.G."/>
            <person name="Shore J.S."/>
        </authorList>
    </citation>
    <scope>NUCLEOTIDE SEQUENCE</scope>
    <source>
        <strain evidence="3">F60SS</strain>
        <tissue evidence="3">Leaves</tissue>
    </source>
</reference>
<evidence type="ECO:0008006" key="5">
    <source>
        <dbReference type="Google" id="ProtNLM"/>
    </source>
</evidence>
<evidence type="ECO:0000313" key="4">
    <source>
        <dbReference type="Proteomes" id="UP001141552"/>
    </source>
</evidence>
<keyword evidence="4" id="KW-1185">Reference proteome</keyword>
<feature type="domain" description="DUF4283" evidence="1">
    <location>
        <begin position="36"/>
        <end position="110"/>
    </location>
</feature>
<name>A0A9Q0JJV5_9ROSI</name>
<evidence type="ECO:0000259" key="1">
    <source>
        <dbReference type="Pfam" id="PF14111"/>
    </source>
</evidence>
<dbReference type="Pfam" id="PF14392">
    <property type="entry name" value="zf-CCHC_4"/>
    <property type="match status" value="1"/>
</dbReference>
<dbReference type="InterPro" id="IPR025836">
    <property type="entry name" value="Zn_knuckle_CX2CX4HX4C"/>
</dbReference>
<comment type="caution">
    <text evidence="3">The sequence shown here is derived from an EMBL/GenBank/DDBJ whole genome shotgun (WGS) entry which is preliminary data.</text>
</comment>
<organism evidence="3 4">
    <name type="scientific">Turnera subulata</name>
    <dbReference type="NCBI Taxonomy" id="218843"/>
    <lineage>
        <taxon>Eukaryota</taxon>
        <taxon>Viridiplantae</taxon>
        <taxon>Streptophyta</taxon>
        <taxon>Embryophyta</taxon>
        <taxon>Tracheophyta</taxon>
        <taxon>Spermatophyta</taxon>
        <taxon>Magnoliopsida</taxon>
        <taxon>eudicotyledons</taxon>
        <taxon>Gunneridae</taxon>
        <taxon>Pentapetalae</taxon>
        <taxon>rosids</taxon>
        <taxon>fabids</taxon>
        <taxon>Malpighiales</taxon>
        <taxon>Passifloraceae</taxon>
        <taxon>Turnera</taxon>
    </lineage>
</organism>
<dbReference type="PANTHER" id="PTHR31286:SF178">
    <property type="entry name" value="DUF4283 DOMAIN-CONTAINING PROTEIN"/>
    <property type="match status" value="1"/>
</dbReference>
<evidence type="ECO:0000313" key="3">
    <source>
        <dbReference type="EMBL" id="KAJ4843405.1"/>
    </source>
</evidence>